<dbReference type="PROSITE" id="PS51007">
    <property type="entry name" value="CYTC"/>
    <property type="match status" value="2"/>
</dbReference>
<keyword evidence="6" id="KW-0560">Oxidoreductase</keyword>
<evidence type="ECO:0000256" key="2">
    <source>
        <dbReference type="ARBA" id="ARBA00022617"/>
    </source>
</evidence>
<keyword evidence="10" id="KW-0575">Peroxidase</keyword>
<dbReference type="PANTHER" id="PTHR30600:SF7">
    <property type="entry name" value="CYTOCHROME C PEROXIDASE-RELATED"/>
    <property type="match status" value="1"/>
</dbReference>
<evidence type="ECO:0000259" key="9">
    <source>
        <dbReference type="PROSITE" id="PS51007"/>
    </source>
</evidence>
<evidence type="ECO:0000256" key="1">
    <source>
        <dbReference type="ARBA" id="ARBA00004418"/>
    </source>
</evidence>
<accession>A0ABW0SWA6</accession>
<evidence type="ECO:0000313" key="10">
    <source>
        <dbReference type="EMBL" id="MFC5581336.1"/>
    </source>
</evidence>
<keyword evidence="3 8" id="KW-0479">Metal-binding</keyword>
<feature type="domain" description="Cytochrome c" evidence="9">
    <location>
        <begin position="67"/>
        <end position="201"/>
    </location>
</feature>
<dbReference type="InterPro" id="IPR036909">
    <property type="entry name" value="Cyt_c-like_dom_sf"/>
</dbReference>
<dbReference type="PIRSF" id="PIRSF000294">
    <property type="entry name" value="Cytochrome-c_peroxidase"/>
    <property type="match status" value="1"/>
</dbReference>
<protein>
    <submittedName>
        <fullName evidence="10">Cytochrome-c peroxidase</fullName>
    </submittedName>
</protein>
<dbReference type="InterPro" id="IPR051395">
    <property type="entry name" value="Cytochrome_c_Peroxidase/MauG"/>
</dbReference>
<evidence type="ECO:0000256" key="3">
    <source>
        <dbReference type="ARBA" id="ARBA00022723"/>
    </source>
</evidence>
<dbReference type="RefSeq" id="WP_377326519.1">
    <property type="nucleotide sequence ID" value="NZ_JBHSNG010000008.1"/>
</dbReference>
<comment type="caution">
    <text evidence="10">The sequence shown here is derived from an EMBL/GenBank/DDBJ whole genome shotgun (WGS) entry which is preliminary data.</text>
</comment>
<dbReference type="InterPro" id="IPR026259">
    <property type="entry name" value="MauG/Cytc_peroxidase"/>
</dbReference>
<evidence type="ECO:0000256" key="4">
    <source>
        <dbReference type="ARBA" id="ARBA00022729"/>
    </source>
</evidence>
<dbReference type="Pfam" id="PF03150">
    <property type="entry name" value="CCP_MauG"/>
    <property type="match status" value="1"/>
</dbReference>
<evidence type="ECO:0000256" key="6">
    <source>
        <dbReference type="ARBA" id="ARBA00023002"/>
    </source>
</evidence>
<dbReference type="EMBL" id="JBHSNG010000008">
    <property type="protein sequence ID" value="MFC5581336.1"/>
    <property type="molecule type" value="Genomic_DNA"/>
</dbReference>
<dbReference type="Proteomes" id="UP001596111">
    <property type="component" value="Unassembled WGS sequence"/>
</dbReference>
<keyword evidence="5" id="KW-0574">Periplasm</keyword>
<name>A0ABW0SWA6_9GAMM</name>
<comment type="subcellular location">
    <subcellularLocation>
        <location evidence="1">Periplasm</location>
    </subcellularLocation>
</comment>
<feature type="domain" description="Cytochrome c" evidence="9">
    <location>
        <begin position="221"/>
        <end position="338"/>
    </location>
</feature>
<dbReference type="InterPro" id="IPR004852">
    <property type="entry name" value="Di-haem_cyt_c_peroxidsae"/>
</dbReference>
<gene>
    <name evidence="10" type="ORF">ACFPPB_09465</name>
</gene>
<evidence type="ECO:0000256" key="8">
    <source>
        <dbReference type="PROSITE-ProRule" id="PRU00433"/>
    </source>
</evidence>
<dbReference type="Gene3D" id="1.10.760.10">
    <property type="entry name" value="Cytochrome c-like domain"/>
    <property type="match status" value="2"/>
</dbReference>
<evidence type="ECO:0000313" key="11">
    <source>
        <dbReference type="Proteomes" id="UP001596111"/>
    </source>
</evidence>
<proteinExistence type="predicted"/>
<dbReference type="PANTHER" id="PTHR30600">
    <property type="entry name" value="CYTOCHROME C PEROXIDASE-RELATED"/>
    <property type="match status" value="1"/>
</dbReference>
<dbReference type="GO" id="GO:0004601">
    <property type="term" value="F:peroxidase activity"/>
    <property type="evidence" value="ECO:0007669"/>
    <property type="project" value="UniProtKB-KW"/>
</dbReference>
<keyword evidence="11" id="KW-1185">Reference proteome</keyword>
<evidence type="ECO:0000256" key="7">
    <source>
        <dbReference type="ARBA" id="ARBA00023004"/>
    </source>
</evidence>
<keyword evidence="4" id="KW-0732">Signal</keyword>
<evidence type="ECO:0000256" key="5">
    <source>
        <dbReference type="ARBA" id="ARBA00022764"/>
    </source>
</evidence>
<organism evidence="10 11">
    <name type="scientific">Rhodanobacter terrae</name>
    <dbReference type="NCBI Taxonomy" id="418647"/>
    <lineage>
        <taxon>Bacteria</taxon>
        <taxon>Pseudomonadati</taxon>
        <taxon>Pseudomonadota</taxon>
        <taxon>Gammaproteobacteria</taxon>
        <taxon>Lysobacterales</taxon>
        <taxon>Rhodanobacteraceae</taxon>
        <taxon>Rhodanobacter</taxon>
    </lineage>
</organism>
<keyword evidence="7 8" id="KW-0408">Iron</keyword>
<reference evidence="11" key="1">
    <citation type="journal article" date="2019" name="Int. J. Syst. Evol. Microbiol.">
        <title>The Global Catalogue of Microorganisms (GCM) 10K type strain sequencing project: providing services to taxonomists for standard genome sequencing and annotation.</title>
        <authorList>
            <consortium name="The Broad Institute Genomics Platform"/>
            <consortium name="The Broad Institute Genome Sequencing Center for Infectious Disease"/>
            <person name="Wu L."/>
            <person name="Ma J."/>
        </authorList>
    </citation>
    <scope>NUCLEOTIDE SEQUENCE [LARGE SCALE GENOMIC DNA]</scope>
    <source>
        <strain evidence="11">CGMCC 1.13587</strain>
    </source>
</reference>
<sequence length="361" mass="38633">MTIAAGDDQIGSGLFGVGQDEAADVDAGRFLRMDFRFHAMVVQVTQGLFKPIPISAPPLPGNPATPAKVALGKMLYFEPRLSESHSISCNSCHMIGMGGVDLQETSLGHRWQHGGRNAPTVYNAVFDVAQFWDGRAKDLEQQAGGPLVNPVEMGTTETHVVEQLKGIPGYAGAFAKAYPGESDPITLDNVRKAIAVFEATLITPHAPFDRYLTGNDKALDATQKEGLALFINKGCVACHKGVNIGGGMYAPFGVVERPGADILPPGDKGRFAVTKTVSDEYVFRVPSLRNITLTAPYFHTGKVWDLRQAIAIMGSSQLGAKLTDDEARKIEVFLGALTGDQPIVTLPILPPSVTTTPRPKP</sequence>
<keyword evidence="2 8" id="KW-0349">Heme</keyword>
<dbReference type="InterPro" id="IPR009056">
    <property type="entry name" value="Cyt_c-like_dom"/>
</dbReference>
<dbReference type="SUPFAM" id="SSF46626">
    <property type="entry name" value="Cytochrome c"/>
    <property type="match status" value="2"/>
</dbReference>